<keyword evidence="1 3" id="KW-0378">Hydrolase</keyword>
<dbReference type="InterPro" id="IPR001466">
    <property type="entry name" value="Beta-lactam-related"/>
</dbReference>
<dbReference type="EMBL" id="JAHVHU010000004">
    <property type="protein sequence ID" value="MBY5957233.1"/>
    <property type="molecule type" value="Genomic_DNA"/>
</dbReference>
<feature type="domain" description="Beta-lactamase-related" evidence="2">
    <location>
        <begin position="203"/>
        <end position="567"/>
    </location>
</feature>
<dbReference type="Proteomes" id="UP000753961">
    <property type="component" value="Unassembled WGS sequence"/>
</dbReference>
<dbReference type="InterPro" id="IPR012338">
    <property type="entry name" value="Beta-lactam/transpept-like"/>
</dbReference>
<protein>
    <submittedName>
        <fullName evidence="3">Serine hydrolase</fullName>
    </submittedName>
</protein>
<evidence type="ECO:0000313" key="3">
    <source>
        <dbReference type="EMBL" id="MBY5957233.1"/>
    </source>
</evidence>
<proteinExistence type="predicted"/>
<dbReference type="AlphaFoldDB" id="A0A953HMH4"/>
<evidence type="ECO:0000256" key="1">
    <source>
        <dbReference type="ARBA" id="ARBA00022801"/>
    </source>
</evidence>
<reference evidence="3" key="1">
    <citation type="submission" date="2021-06" db="EMBL/GenBank/DDBJ databases">
        <title>44 bacteria genomes isolated from Dapeng, Shenzhen.</title>
        <authorList>
            <person name="Zheng W."/>
            <person name="Yu S."/>
            <person name="Huang Y."/>
        </authorList>
    </citation>
    <scope>NUCLEOTIDE SEQUENCE</scope>
    <source>
        <strain evidence="3">DP5N28-2</strain>
    </source>
</reference>
<dbReference type="Gene3D" id="3.40.710.10">
    <property type="entry name" value="DD-peptidase/beta-lactamase superfamily"/>
    <property type="match status" value="1"/>
</dbReference>
<evidence type="ECO:0000259" key="2">
    <source>
        <dbReference type="Pfam" id="PF00144"/>
    </source>
</evidence>
<evidence type="ECO:0000313" key="4">
    <source>
        <dbReference type="Proteomes" id="UP000753961"/>
    </source>
</evidence>
<gene>
    <name evidence="3" type="ORF">KUV50_03735</name>
</gene>
<dbReference type="SUPFAM" id="SSF56601">
    <property type="entry name" value="beta-lactamase/transpeptidase-like"/>
    <property type="match status" value="1"/>
</dbReference>
<dbReference type="GO" id="GO:0016787">
    <property type="term" value="F:hydrolase activity"/>
    <property type="evidence" value="ECO:0007669"/>
    <property type="project" value="UniProtKB-KW"/>
</dbReference>
<dbReference type="Pfam" id="PF00144">
    <property type="entry name" value="Beta-lactamase"/>
    <property type="match status" value="1"/>
</dbReference>
<keyword evidence="4" id="KW-1185">Reference proteome</keyword>
<dbReference type="PANTHER" id="PTHR43283">
    <property type="entry name" value="BETA-LACTAMASE-RELATED"/>
    <property type="match status" value="1"/>
</dbReference>
<accession>A0A953HMH4</accession>
<dbReference type="PANTHER" id="PTHR43283:SF11">
    <property type="entry name" value="BETA-LACTAMASE-RELATED DOMAIN-CONTAINING PROTEIN"/>
    <property type="match status" value="1"/>
</dbReference>
<dbReference type="InterPro" id="IPR050789">
    <property type="entry name" value="Diverse_Enzym_Activities"/>
</dbReference>
<organism evidence="3 4">
    <name type="scientific">Membranihabitans marinus</name>
    <dbReference type="NCBI Taxonomy" id="1227546"/>
    <lineage>
        <taxon>Bacteria</taxon>
        <taxon>Pseudomonadati</taxon>
        <taxon>Bacteroidota</taxon>
        <taxon>Saprospiria</taxon>
        <taxon>Saprospirales</taxon>
        <taxon>Saprospiraceae</taxon>
        <taxon>Membranihabitans</taxon>
    </lineage>
</organism>
<dbReference type="RefSeq" id="WP_222578754.1">
    <property type="nucleotide sequence ID" value="NZ_JAHVHU010000004.1"/>
</dbReference>
<comment type="caution">
    <text evidence="3">The sequence shown here is derived from an EMBL/GenBank/DDBJ whole genome shotgun (WGS) entry which is preliminary data.</text>
</comment>
<name>A0A953HMH4_9BACT</name>
<sequence>MQLNNPARQGIPIYLSLMIMWMSASVYSQSGMMSPGEIDEFSKILRSQGQVSPLDLSDLSQSTFKIYWLSPDRRASLNFEQRIAAYAGGQNTTMEYRWTWPDELITTRGEIPIVVFTSEHPWPDTLPWSSKGFRIRLGAPLDTHFAGLQLPDPRRSWMDLAAQYIFGGITLGSNGKIVTGKRVSYLPASYFGLDEEYLYQRLDSILQLGLDSAAFPGAELAIAYKGSVIYQKSVGYHTYKDIYSVRPHDLYDLASLTKVVSGVNSLMTLYDEGKFDLNKNLEDYFPYFNGSDKGALSMKRILTHSAGFVPGMGYYNMAKKKNGRYFRNTLSLTPHGQYDYAITDSIYTSQKFNKFIYKSIKESPLKPGNEYKYSGLFFLLIPDLVVNQSGLTLDTYMQKTFFDPIGAFDTEFNPTRTHPIHQIVPTEVDDYWRHQLVHGKVHDEGAAVLGGVSANAGLFSTGTDLIKIGEAWRRNGTYGGKRYWSAKTVDIFTRCYYCDEGNRRALGFDRPPLPDQPANSYMSPLASQESYGHSGFTGTMIWVDPAKEYTFVFLSNRVNPTRDNSKLYRFNIRPALHSVLYEALEKDFDSKMVRKP</sequence>